<dbReference type="InterPro" id="IPR045851">
    <property type="entry name" value="AMP-bd_C_sf"/>
</dbReference>
<dbReference type="GO" id="GO:0008610">
    <property type="term" value="P:lipid biosynthetic process"/>
    <property type="evidence" value="ECO:0007669"/>
    <property type="project" value="UniProtKB-ARBA"/>
</dbReference>
<dbReference type="GO" id="GO:0005829">
    <property type="term" value="C:cytosol"/>
    <property type="evidence" value="ECO:0007669"/>
    <property type="project" value="TreeGrafter"/>
</dbReference>
<dbReference type="Pfam" id="PF00550">
    <property type="entry name" value="PP-binding"/>
    <property type="match status" value="2"/>
</dbReference>
<dbReference type="RefSeq" id="WP_166530563.1">
    <property type="nucleotide sequence ID" value="NZ_JAGSOT010000039.1"/>
</dbReference>
<comment type="similarity">
    <text evidence="2">Belongs to the ATP-dependent AMP-binding enzyme family.</text>
</comment>
<dbReference type="InterPro" id="IPR023213">
    <property type="entry name" value="CAT-like_dom_sf"/>
</dbReference>
<dbReference type="Pfam" id="PF13193">
    <property type="entry name" value="AMP-binding_C"/>
    <property type="match status" value="1"/>
</dbReference>
<dbReference type="Gene3D" id="3.30.300.30">
    <property type="match status" value="1"/>
</dbReference>
<dbReference type="CDD" id="cd17643">
    <property type="entry name" value="A_NRPS_Cytc1-like"/>
    <property type="match status" value="1"/>
</dbReference>
<dbReference type="InterPro" id="IPR025110">
    <property type="entry name" value="AMP-bd_C"/>
</dbReference>
<dbReference type="CDD" id="cd19531">
    <property type="entry name" value="LCL_NRPS-like"/>
    <property type="match status" value="2"/>
</dbReference>
<dbReference type="Pfam" id="PF00501">
    <property type="entry name" value="AMP-binding"/>
    <property type="match status" value="1"/>
</dbReference>
<protein>
    <submittedName>
        <fullName evidence="6">Amino acid adenylation domain-containing protein</fullName>
    </submittedName>
</protein>
<keyword evidence="3" id="KW-0596">Phosphopantetheine</keyword>
<dbReference type="PANTHER" id="PTHR45527:SF14">
    <property type="entry name" value="PLIPASTATIN SYNTHASE SUBUNIT B"/>
    <property type="match status" value="1"/>
</dbReference>
<evidence type="ECO:0000256" key="4">
    <source>
        <dbReference type="ARBA" id="ARBA00022553"/>
    </source>
</evidence>
<evidence type="ECO:0000313" key="6">
    <source>
        <dbReference type="EMBL" id="MBR7796960.1"/>
    </source>
</evidence>
<dbReference type="Gene3D" id="2.30.38.10">
    <property type="entry name" value="Luciferase, Domain 3"/>
    <property type="match status" value="1"/>
</dbReference>
<dbReference type="Gene3D" id="3.30.559.30">
    <property type="entry name" value="Nonribosomal peptide synthetase, condensation domain"/>
    <property type="match status" value="2"/>
</dbReference>
<evidence type="ECO:0000256" key="2">
    <source>
        <dbReference type="ARBA" id="ARBA00006432"/>
    </source>
</evidence>
<reference evidence="6" key="1">
    <citation type="submission" date="2021-04" db="EMBL/GenBank/DDBJ databases">
        <title>Isolation and polyphasic classification of algal microorganism.</title>
        <authorList>
            <person name="Wang S."/>
        </authorList>
    </citation>
    <scope>NUCLEOTIDE SEQUENCE</scope>
    <source>
        <strain evidence="6">720a</strain>
    </source>
</reference>
<comment type="caution">
    <text evidence="6">The sequence shown here is derived from an EMBL/GenBank/DDBJ whole genome shotgun (WGS) entry which is preliminary data.</text>
</comment>
<dbReference type="GO" id="GO:0043041">
    <property type="term" value="P:amino acid activation for nonribosomal peptide biosynthetic process"/>
    <property type="evidence" value="ECO:0007669"/>
    <property type="project" value="TreeGrafter"/>
</dbReference>
<evidence type="ECO:0000256" key="3">
    <source>
        <dbReference type="ARBA" id="ARBA00022450"/>
    </source>
</evidence>
<dbReference type="InterPro" id="IPR020806">
    <property type="entry name" value="PKS_PP-bd"/>
</dbReference>
<keyword evidence="7" id="KW-1185">Reference proteome</keyword>
<dbReference type="InterPro" id="IPR010071">
    <property type="entry name" value="AA_adenyl_dom"/>
</dbReference>
<dbReference type="FunFam" id="3.30.300.30:FF:000010">
    <property type="entry name" value="Enterobactin synthetase component F"/>
    <property type="match status" value="1"/>
</dbReference>
<dbReference type="InterPro" id="IPR001242">
    <property type="entry name" value="Condensation_dom"/>
</dbReference>
<dbReference type="NCBIfam" id="TIGR01733">
    <property type="entry name" value="AA-adenyl-dom"/>
    <property type="match status" value="1"/>
</dbReference>
<evidence type="ECO:0000313" key="7">
    <source>
        <dbReference type="Proteomes" id="UP000675284"/>
    </source>
</evidence>
<dbReference type="PROSITE" id="PS50075">
    <property type="entry name" value="CARRIER"/>
    <property type="match status" value="2"/>
</dbReference>
<proteinExistence type="inferred from homology"/>
<gene>
    <name evidence="6" type="ORF">KCX74_13005</name>
</gene>
<dbReference type="Pfam" id="PF00668">
    <property type="entry name" value="Condensation"/>
    <property type="match status" value="2"/>
</dbReference>
<dbReference type="GO" id="GO:0031177">
    <property type="term" value="F:phosphopantetheine binding"/>
    <property type="evidence" value="ECO:0007669"/>
    <property type="project" value="InterPro"/>
</dbReference>
<dbReference type="FunFam" id="3.40.50.980:FF:000001">
    <property type="entry name" value="Non-ribosomal peptide synthetase"/>
    <property type="match status" value="1"/>
</dbReference>
<keyword evidence="4" id="KW-0597">Phosphoprotein</keyword>
<dbReference type="GO" id="GO:0044550">
    <property type="term" value="P:secondary metabolite biosynthetic process"/>
    <property type="evidence" value="ECO:0007669"/>
    <property type="project" value="UniProtKB-ARBA"/>
</dbReference>
<organism evidence="6 7">
    <name type="scientific">Virgibacillus salarius</name>
    <dbReference type="NCBI Taxonomy" id="447199"/>
    <lineage>
        <taxon>Bacteria</taxon>
        <taxon>Bacillati</taxon>
        <taxon>Bacillota</taxon>
        <taxon>Bacilli</taxon>
        <taxon>Bacillales</taxon>
        <taxon>Bacillaceae</taxon>
        <taxon>Virgibacillus</taxon>
    </lineage>
</organism>
<dbReference type="PRINTS" id="PR00154">
    <property type="entry name" value="AMPBINDING"/>
</dbReference>
<dbReference type="SUPFAM" id="SSF56801">
    <property type="entry name" value="Acetyl-CoA synthetase-like"/>
    <property type="match status" value="1"/>
</dbReference>
<dbReference type="PROSITE" id="PS00455">
    <property type="entry name" value="AMP_BINDING"/>
    <property type="match status" value="1"/>
</dbReference>
<dbReference type="SUPFAM" id="SSF47336">
    <property type="entry name" value="ACP-like"/>
    <property type="match status" value="2"/>
</dbReference>
<dbReference type="GO" id="GO:0003824">
    <property type="term" value="F:catalytic activity"/>
    <property type="evidence" value="ECO:0007669"/>
    <property type="project" value="InterPro"/>
</dbReference>
<evidence type="ECO:0000259" key="5">
    <source>
        <dbReference type="PROSITE" id="PS50075"/>
    </source>
</evidence>
<dbReference type="FunFam" id="3.40.50.980:FF:000002">
    <property type="entry name" value="Enterobactin synthetase component F"/>
    <property type="match status" value="1"/>
</dbReference>
<dbReference type="PANTHER" id="PTHR45527">
    <property type="entry name" value="NONRIBOSOMAL PEPTIDE SYNTHETASE"/>
    <property type="match status" value="1"/>
</dbReference>
<dbReference type="Gene3D" id="3.40.50.980">
    <property type="match status" value="2"/>
</dbReference>
<dbReference type="InterPro" id="IPR020459">
    <property type="entry name" value="AMP-binding"/>
</dbReference>
<dbReference type="InterPro" id="IPR020845">
    <property type="entry name" value="AMP-binding_CS"/>
</dbReference>
<dbReference type="InterPro" id="IPR036736">
    <property type="entry name" value="ACP-like_sf"/>
</dbReference>
<dbReference type="FunFam" id="1.10.1200.10:FF:000005">
    <property type="entry name" value="Nonribosomal peptide synthetase 1"/>
    <property type="match status" value="1"/>
</dbReference>
<dbReference type="EMBL" id="JAGSOT010000039">
    <property type="protein sequence ID" value="MBR7796960.1"/>
    <property type="molecule type" value="Genomic_DNA"/>
</dbReference>
<comment type="cofactor">
    <cofactor evidence="1">
        <name>pantetheine 4'-phosphate</name>
        <dbReference type="ChEBI" id="CHEBI:47942"/>
    </cofactor>
</comment>
<dbReference type="Gene3D" id="3.30.559.10">
    <property type="entry name" value="Chloramphenicol acetyltransferase-like domain"/>
    <property type="match status" value="2"/>
</dbReference>
<dbReference type="FunFam" id="3.40.50.12780:FF:000012">
    <property type="entry name" value="Non-ribosomal peptide synthetase"/>
    <property type="match status" value="1"/>
</dbReference>
<dbReference type="InterPro" id="IPR009081">
    <property type="entry name" value="PP-bd_ACP"/>
</dbReference>
<dbReference type="Proteomes" id="UP000675284">
    <property type="component" value="Unassembled WGS sequence"/>
</dbReference>
<dbReference type="Gene3D" id="1.10.1200.10">
    <property type="entry name" value="ACP-like"/>
    <property type="match status" value="2"/>
</dbReference>
<name>A0A941DUL5_9BACI</name>
<dbReference type="SUPFAM" id="SSF52777">
    <property type="entry name" value="CoA-dependent acyltransferases"/>
    <property type="match status" value="4"/>
</dbReference>
<accession>A0A941DUL5</accession>
<dbReference type="SMART" id="SM00823">
    <property type="entry name" value="PKS_PP"/>
    <property type="match status" value="2"/>
</dbReference>
<evidence type="ECO:0000256" key="1">
    <source>
        <dbReference type="ARBA" id="ARBA00001957"/>
    </source>
</evidence>
<sequence>MGSSMNKILNRLLEIVSEVTKVDNQELQPDENIIEMGFDSIIFTRVNSHIKQQFGIEIPFSRIFNDLSDLNKLAAYINEKSNIVNEVETSYLQATVTTEENASNEELEEELNRTASVLESKEIMRYYSTFPYDYIEKKLKVNLEQFGIVNCHDIRVFILDDTMQLLPKGTIGNIFIGPNKIEIYNTSILGELTEEGEILVRGEGKDDANKIYPISSEQKRMYTLHKVDENSLNYNIASVVKIEGDLDVEKLENSLNVIIKRHESLRTYFAEVNGEVVQRIVDKMHISIPYSILEEDVDLYELINRERECFIKPFDLNSLPLIRIKLIKVKTNFHVMLLDTHHIIADGTSSAIFLHELMTHYSGQELDDLTLQYKDYILQKEKGNKDVDKRKQETYWKNVFADGIPTLDIHSDYSRPYLQTFNGDNVSFILSHHLSEKIDSFCRVNHVTPYMFFFTCINILLAKYSGQQDIVIGSTLDRRKDLQTANLIGMFVNTIPIRNYIDTEEAFVDVLDKVKTNVLQATDHADYPFEELVDLLDTRRDKSRNPIFDVLYTFQNNLIRELNSPSINIRSDEIKTKSSKVDLFFEVNQEKEYAINIEYNTDIYSEQTIKRMAKHFSRLTENVLDNTNNQISDIPIITPEERDLILNNFNNVNVLYPKEKTVHQLFEEQVEKYPNHIAVKDNKEELTYRDLNVKANQLARKLRNLGVQADSIIALMVDKSIELIIGILGILKAGGAYLPIDPKLPKERKEYMLTDSQTKLVVTNTYMYEGMDDVSVVNLSDTSIFQEGDARNLKYINYPSDLAYIIYTSGTTGNPKGVMIEHKNVVRLMKNDDYQFDFSEKDVWTLFHSQSFDFSVWEIFGALLYGGKLIIVSDEVAMDTTRFRTLLENEKVTVLNQTPTAFYNLMKIEMEETRSQLSLRYIIFGGEALKPIMLKDWMEKYKTVKLINMYGITETTVHVTFKELKEEDLQSGISNIGKAIHTLMTVIVDENLRLQPIGVPGELCVIGDGVARGYLNQEKLTSIKFVDNSYVEESKLYHSGDLVRLLPSGEMEYLGRMDNQVKIRGYRIELGEIEYRLISHPDIKEAVVVAKEGEPDQKYLCAYIVAKCSMDKSEIKAYLKESLPDYMIPAYFMELMKIPLTNNGKVNRKALPKPDVMGLISEAYEAPKTPTQKILTSIWQNVLGVESIGIHDSFFDLGGHSLKATTVMSEVHKVLEVSVPLKELFNRPTIQELSDYIDIKGVANPYKQIEPCVEKEYYQTSSAQKRMYSVQQLEKESTAYNMPGVFMLEGEIDIEQMEETLHQLIARHEVLRTYFVTVDGEIVQKIKPTLAFHLPVRKVDETDITSLSQKLIRPFVLEEAPLFRAEILKAHRTYYLLIDMHHIISDGVSVEIFMNEFKKLYNGESMEPLRIQYKDYAEWQYKYLKNDHMKEEARYWQEQFQDKVPMLQQLYDYERPAFQSFEGDSLAFTIKEGTTKKLQVLVKQEDVTLQMILLSAFNILLAKYSGQEDIVVGVPIAGRPHADLQNIMGVFVNTLAMRNQPTNDKTFSEFLKEVKQNSLLAYDNQNYPLEELIDELNIKRIKGRNPLFDVLFDMTNLDLSKAIQINNLSLKPKLLTNNIAKMDLSLVALEKKQHIEMSIEYSSQLFKKETVARIAEDFQRIIEIISTQVNIQLGNIEIRSEEERQSILQEDELLNELKDQEFSF</sequence>
<feature type="domain" description="Carrier" evidence="5">
    <location>
        <begin position="1166"/>
        <end position="1241"/>
    </location>
</feature>
<feature type="domain" description="Carrier" evidence="5">
    <location>
        <begin position="3"/>
        <end position="81"/>
    </location>
</feature>
<dbReference type="InterPro" id="IPR000873">
    <property type="entry name" value="AMP-dep_synth/lig_dom"/>
</dbReference>